<name>A0A1G5L660_9HYPH</name>
<keyword evidence="3" id="KW-1185">Reference proteome</keyword>
<feature type="transmembrane region" description="Helical" evidence="1">
    <location>
        <begin position="44"/>
        <end position="61"/>
    </location>
</feature>
<organism evidence="2 3">
    <name type="scientific">Microvirga guangxiensis</name>
    <dbReference type="NCBI Taxonomy" id="549386"/>
    <lineage>
        <taxon>Bacteria</taxon>
        <taxon>Pseudomonadati</taxon>
        <taxon>Pseudomonadota</taxon>
        <taxon>Alphaproteobacteria</taxon>
        <taxon>Hyphomicrobiales</taxon>
        <taxon>Methylobacteriaceae</taxon>
        <taxon>Microvirga</taxon>
    </lineage>
</organism>
<keyword evidence="1" id="KW-1133">Transmembrane helix</keyword>
<gene>
    <name evidence="2" type="ORF">SAMN02927923_03897</name>
</gene>
<keyword evidence="1" id="KW-0472">Membrane</keyword>
<reference evidence="3" key="1">
    <citation type="submission" date="2016-10" db="EMBL/GenBank/DDBJ databases">
        <authorList>
            <person name="Varghese N."/>
            <person name="Submissions S."/>
        </authorList>
    </citation>
    <scope>NUCLEOTIDE SEQUENCE [LARGE SCALE GENOMIC DNA]</scope>
    <source>
        <strain evidence="3">CGMCC 1.7666</strain>
    </source>
</reference>
<evidence type="ECO:0000313" key="3">
    <source>
        <dbReference type="Proteomes" id="UP000199569"/>
    </source>
</evidence>
<dbReference type="EMBL" id="FMVJ01000014">
    <property type="protein sequence ID" value="SCZ07679.1"/>
    <property type="molecule type" value="Genomic_DNA"/>
</dbReference>
<protein>
    <submittedName>
        <fullName evidence="2">Uncharacterized protein</fullName>
    </submittedName>
</protein>
<dbReference type="OrthoDB" id="8020462at2"/>
<dbReference type="AlphaFoldDB" id="A0A1G5L660"/>
<evidence type="ECO:0000256" key="1">
    <source>
        <dbReference type="SAM" id="Phobius"/>
    </source>
</evidence>
<dbReference type="RefSeq" id="WP_091138346.1">
    <property type="nucleotide sequence ID" value="NZ_FMVJ01000014.1"/>
</dbReference>
<accession>A0A1G5L660</accession>
<proteinExistence type="predicted"/>
<dbReference type="STRING" id="549386.SAMN02927923_03897"/>
<keyword evidence="1" id="KW-0812">Transmembrane</keyword>
<sequence>MTSELHQAPIEATRIIEPQPRQPKLSWREQRELRRRRRVWFEEILGWILVPAIIIGCYWLLNVGLAAMGSSPEALMDGFKTIRDAF</sequence>
<dbReference type="Proteomes" id="UP000199569">
    <property type="component" value="Unassembled WGS sequence"/>
</dbReference>
<evidence type="ECO:0000313" key="2">
    <source>
        <dbReference type="EMBL" id="SCZ07679.1"/>
    </source>
</evidence>